<dbReference type="Gene3D" id="3.30.110.170">
    <property type="entry name" value="Protein of unknown function (DUF541), domain 1"/>
    <property type="match status" value="1"/>
</dbReference>
<dbReference type="PANTHER" id="PTHR34387">
    <property type="entry name" value="SLR1258 PROTEIN"/>
    <property type="match status" value="1"/>
</dbReference>
<dbReference type="InterPro" id="IPR052022">
    <property type="entry name" value="26kDa_periplasmic_antigen"/>
</dbReference>
<dbReference type="EMBL" id="JAVRIF010000001">
    <property type="protein sequence ID" value="MDT0602115.1"/>
    <property type="molecule type" value="Genomic_DNA"/>
</dbReference>
<feature type="chain" id="PRO_5045174789" evidence="1">
    <location>
        <begin position="20"/>
        <end position="249"/>
    </location>
</feature>
<evidence type="ECO:0000313" key="3">
    <source>
        <dbReference type="Proteomes" id="UP001266357"/>
    </source>
</evidence>
<protein>
    <submittedName>
        <fullName evidence="2">SIMPL domain-containing protein</fullName>
    </submittedName>
</protein>
<comment type="caution">
    <text evidence="2">The sequence shown here is derived from an EMBL/GenBank/DDBJ whole genome shotgun (WGS) entry which is preliminary data.</text>
</comment>
<organism evidence="2 3">
    <name type="scientific">Thalassotalea castellviae</name>
    <dbReference type="NCBI Taxonomy" id="3075612"/>
    <lineage>
        <taxon>Bacteria</taxon>
        <taxon>Pseudomonadati</taxon>
        <taxon>Pseudomonadota</taxon>
        <taxon>Gammaproteobacteria</taxon>
        <taxon>Alteromonadales</taxon>
        <taxon>Colwelliaceae</taxon>
        <taxon>Thalassotalea</taxon>
    </lineage>
</organism>
<sequence length="249" mass="27649">MFKRLVVICLLSVIPNVHAFTGIEVTGKASVMAVPDVFSLTISIKERGKSANKTKMIVDDKSTKIVKMFLKRGVNEDNIDSSQVRLFPIYEKPAITFEQQELHKRLNAQEKILLSGKHSEQENTSRLTRFEVSRTMTISFKQLSLYDQILDDLVKLGVSHISPVEMSIENAEKLYQEALSQAIDKAKQKANSIAQQAGVKLGSLLSLKESGYYSPMRFAMASEAKAGFSSNVSQKAVSAQVIAIYAIED</sequence>
<dbReference type="Proteomes" id="UP001266357">
    <property type="component" value="Unassembled WGS sequence"/>
</dbReference>
<reference evidence="2 3" key="1">
    <citation type="submission" date="2023-09" db="EMBL/GenBank/DDBJ databases">
        <authorList>
            <person name="Rey-Velasco X."/>
        </authorList>
    </citation>
    <scope>NUCLEOTIDE SEQUENCE [LARGE SCALE GENOMIC DNA]</scope>
    <source>
        <strain evidence="2 3">W431</strain>
    </source>
</reference>
<evidence type="ECO:0000313" key="2">
    <source>
        <dbReference type="EMBL" id="MDT0602115.1"/>
    </source>
</evidence>
<dbReference type="Gene3D" id="3.30.70.2970">
    <property type="entry name" value="Protein of unknown function (DUF541), domain 2"/>
    <property type="match status" value="1"/>
</dbReference>
<dbReference type="Pfam" id="PF04402">
    <property type="entry name" value="SIMPL"/>
    <property type="match status" value="1"/>
</dbReference>
<keyword evidence="1" id="KW-0732">Signal</keyword>
<evidence type="ECO:0000256" key="1">
    <source>
        <dbReference type="SAM" id="SignalP"/>
    </source>
</evidence>
<keyword evidence="3" id="KW-1185">Reference proteome</keyword>
<dbReference type="RefSeq" id="WP_311575777.1">
    <property type="nucleotide sequence ID" value="NZ_JAVRIF010000001.1"/>
</dbReference>
<accession>A0ABU2ZWS5</accession>
<gene>
    <name evidence="2" type="ORF">RM573_00740</name>
</gene>
<name>A0ABU2ZWS5_9GAMM</name>
<dbReference type="PANTHER" id="PTHR34387:SF2">
    <property type="entry name" value="SLR1258 PROTEIN"/>
    <property type="match status" value="1"/>
</dbReference>
<dbReference type="InterPro" id="IPR007497">
    <property type="entry name" value="SIMPL/DUF541"/>
</dbReference>
<proteinExistence type="predicted"/>
<feature type="signal peptide" evidence="1">
    <location>
        <begin position="1"/>
        <end position="19"/>
    </location>
</feature>